<dbReference type="Proteomes" id="UP000887013">
    <property type="component" value="Unassembled WGS sequence"/>
</dbReference>
<reference evidence="1" key="1">
    <citation type="submission" date="2020-08" db="EMBL/GenBank/DDBJ databases">
        <title>Multicomponent nature underlies the extraordinary mechanical properties of spider dragline silk.</title>
        <authorList>
            <person name="Kono N."/>
            <person name="Nakamura H."/>
            <person name="Mori M."/>
            <person name="Yoshida Y."/>
            <person name="Ohtoshi R."/>
            <person name="Malay A.D."/>
            <person name="Moran D.A.P."/>
            <person name="Tomita M."/>
            <person name="Numata K."/>
            <person name="Arakawa K."/>
        </authorList>
    </citation>
    <scope>NUCLEOTIDE SEQUENCE</scope>
</reference>
<gene>
    <name evidence="1" type="ORF">NPIL_560741</name>
</gene>
<name>A0A8X6U826_NEPPI</name>
<evidence type="ECO:0000313" key="2">
    <source>
        <dbReference type="Proteomes" id="UP000887013"/>
    </source>
</evidence>
<accession>A0A8X6U826</accession>
<proteinExistence type="predicted"/>
<protein>
    <submittedName>
        <fullName evidence="1">Uncharacterized protein</fullName>
    </submittedName>
</protein>
<comment type="caution">
    <text evidence="1">The sequence shown here is derived from an EMBL/GenBank/DDBJ whole genome shotgun (WGS) entry which is preliminary data.</text>
</comment>
<organism evidence="1 2">
    <name type="scientific">Nephila pilipes</name>
    <name type="common">Giant wood spider</name>
    <name type="synonym">Nephila maculata</name>
    <dbReference type="NCBI Taxonomy" id="299642"/>
    <lineage>
        <taxon>Eukaryota</taxon>
        <taxon>Metazoa</taxon>
        <taxon>Ecdysozoa</taxon>
        <taxon>Arthropoda</taxon>
        <taxon>Chelicerata</taxon>
        <taxon>Arachnida</taxon>
        <taxon>Araneae</taxon>
        <taxon>Araneomorphae</taxon>
        <taxon>Entelegynae</taxon>
        <taxon>Araneoidea</taxon>
        <taxon>Nephilidae</taxon>
        <taxon>Nephila</taxon>
    </lineage>
</organism>
<evidence type="ECO:0000313" key="1">
    <source>
        <dbReference type="EMBL" id="GFT90915.1"/>
    </source>
</evidence>
<dbReference type="AlphaFoldDB" id="A0A8X6U826"/>
<dbReference type="EMBL" id="BMAW01120808">
    <property type="protein sequence ID" value="GFT90915.1"/>
    <property type="molecule type" value="Genomic_DNA"/>
</dbReference>
<sequence length="232" mass="26365">MDMVTISSPEMLKLVADSNHYSSKELTFESLFFCRTFHGVARVCTIFVIDLAVVEVLAFCKCSKNYSSDRLREVSGELSPEGNVLGSSWCWYAVLPLAGGKWRGVALFAALVGLKVIALNFSITHSPFKSKTLKNYLDGGLEGLNRPISRYHMHYQLCFLNNNEFALNFSFAITISNSSLYTSFISSCRLLQILYEILLSDSLKKFHYFIRDQDALFGIYFNIFEKYRATPE</sequence>
<keyword evidence="2" id="KW-1185">Reference proteome</keyword>